<dbReference type="AlphaFoldDB" id="A0A7S4L0Z2"/>
<gene>
    <name evidence="2" type="ORF">GTHE00462_LOCUS21802</name>
</gene>
<feature type="region of interest" description="Disordered" evidence="1">
    <location>
        <begin position="160"/>
        <end position="185"/>
    </location>
</feature>
<accession>A0A7S4L0Z2</accession>
<proteinExistence type="predicted"/>
<protein>
    <submittedName>
        <fullName evidence="2">Uncharacterized protein</fullName>
    </submittedName>
</protein>
<evidence type="ECO:0000256" key="1">
    <source>
        <dbReference type="SAM" id="MobiDB-lite"/>
    </source>
</evidence>
<sequence>MGNVFSSSQEKEFKKLCKRNTRVNRERFASADFSPSSASQDLAGSPRRSMKRNCSFGNLVTEVRFNSELPAHFETEGAVDVVHEDLIYPDDQQEEHLADVVPTTIPIAPLKDLKLPTSHVPMAEIVRKGSLTGSSRSILRKGSLPLELEVQNYHLQAFANSEDDVDDDDGKEDMSGHGDQVQYKL</sequence>
<feature type="compositionally biased region" description="Low complexity" evidence="1">
    <location>
        <begin position="30"/>
        <end position="39"/>
    </location>
</feature>
<organism evidence="2">
    <name type="scientific">Guillardia theta</name>
    <name type="common">Cryptophyte</name>
    <name type="synonym">Cryptomonas phi</name>
    <dbReference type="NCBI Taxonomy" id="55529"/>
    <lineage>
        <taxon>Eukaryota</taxon>
        <taxon>Cryptophyceae</taxon>
        <taxon>Pyrenomonadales</taxon>
        <taxon>Geminigeraceae</taxon>
        <taxon>Guillardia</taxon>
    </lineage>
</organism>
<reference evidence="2" key="1">
    <citation type="submission" date="2021-01" db="EMBL/GenBank/DDBJ databases">
        <authorList>
            <person name="Corre E."/>
            <person name="Pelletier E."/>
            <person name="Niang G."/>
            <person name="Scheremetjew M."/>
            <person name="Finn R."/>
            <person name="Kale V."/>
            <person name="Holt S."/>
            <person name="Cochrane G."/>
            <person name="Meng A."/>
            <person name="Brown T."/>
            <person name="Cohen L."/>
        </authorList>
    </citation>
    <scope>NUCLEOTIDE SEQUENCE</scope>
    <source>
        <strain evidence="2">CCMP 2712</strain>
    </source>
</reference>
<name>A0A7S4L0Z2_GUITH</name>
<dbReference type="EMBL" id="HBKN01028175">
    <property type="protein sequence ID" value="CAE2311734.1"/>
    <property type="molecule type" value="Transcribed_RNA"/>
</dbReference>
<feature type="compositionally biased region" description="Acidic residues" evidence="1">
    <location>
        <begin position="161"/>
        <end position="171"/>
    </location>
</feature>
<feature type="region of interest" description="Disordered" evidence="1">
    <location>
        <begin position="28"/>
        <end position="49"/>
    </location>
</feature>
<evidence type="ECO:0000313" key="2">
    <source>
        <dbReference type="EMBL" id="CAE2311734.1"/>
    </source>
</evidence>